<feature type="transmembrane region" description="Helical" evidence="5">
    <location>
        <begin position="320"/>
        <end position="348"/>
    </location>
</feature>
<dbReference type="PANTHER" id="PTHR11785:SF353">
    <property type="entry name" value="METHIONINE TRANSPORTER (EUROFUNG)"/>
    <property type="match status" value="1"/>
</dbReference>
<keyword evidence="4 5" id="KW-0472">Membrane</keyword>
<dbReference type="OrthoDB" id="10062876at2759"/>
<dbReference type="GO" id="GO:0016020">
    <property type="term" value="C:membrane"/>
    <property type="evidence" value="ECO:0007669"/>
    <property type="project" value="UniProtKB-SubCell"/>
</dbReference>
<feature type="transmembrane region" description="Helical" evidence="5">
    <location>
        <begin position="101"/>
        <end position="118"/>
    </location>
</feature>
<feature type="transmembrane region" description="Helical" evidence="5">
    <location>
        <begin position="188"/>
        <end position="208"/>
    </location>
</feature>
<gene>
    <name evidence="6" type="ORF">AGERDE_LOCUS10211</name>
</gene>
<sequence>MNSTEALEDDLIRDPDTTRLLGTFAGIGNNANHMIGVGIFSSPGLVLSEIQSPGIALILWVVGGIATAFGSLSYVELGSSMPDGGGETVYLAQAYPRPKALLSYMFSFTMIVAIQPAYTSAITNVFAQYFLYLVKAAEHCDIDYLHPKKYITDWNFWQLRLCSLAAVVIVTAYHMASNKWANRINQTLTIIKMLTLLTISIIGLATIPRFINDENTNWKNMFPRDANISARSLTAALMPILFAYSGWNNLNYTLDEFKNPQQKLFTSNSISVGIVTFLYLCANIAYTNVPLSKITGYNEPSEIIAGKFAFQVGDFKLARALSFFVCLSAFGALAANVWAGSRVIVAAAKRNYLPFSSQLKKWNKDTDTPIFALITQAVWSSLIILFYPHNDPFKFFVNLSEYCVWVFLFLTVLGLLILRHSQPNLNRPISVPTIIPKLFILFTLFVIIGSFVNDSSTMPHQEQQPNDSQLCGSNNYKYAKYEYYLPYVISLVVIGVGAICWYFLYKLSCKIKVIIETGNNVSTHISEDGTNQSVELPLEVTKTNDSQSMDKENFYKNP</sequence>
<dbReference type="PIRSF" id="PIRSF006060">
    <property type="entry name" value="AA_transporter"/>
    <property type="match status" value="1"/>
</dbReference>
<proteinExistence type="predicted"/>
<feature type="transmembrane region" description="Helical" evidence="5">
    <location>
        <begin position="484"/>
        <end position="505"/>
    </location>
</feature>
<protein>
    <submittedName>
        <fullName evidence="6">1222_t:CDS:1</fullName>
    </submittedName>
</protein>
<accession>A0A9N9GTH8</accession>
<feature type="transmembrane region" description="Helical" evidence="5">
    <location>
        <begin position="268"/>
        <end position="286"/>
    </location>
</feature>
<reference evidence="6" key="1">
    <citation type="submission" date="2021-06" db="EMBL/GenBank/DDBJ databases">
        <authorList>
            <person name="Kallberg Y."/>
            <person name="Tangrot J."/>
            <person name="Rosling A."/>
        </authorList>
    </citation>
    <scope>NUCLEOTIDE SEQUENCE</scope>
    <source>
        <strain evidence="6">MT106</strain>
    </source>
</reference>
<evidence type="ECO:0000256" key="1">
    <source>
        <dbReference type="ARBA" id="ARBA00004141"/>
    </source>
</evidence>
<evidence type="ECO:0000256" key="2">
    <source>
        <dbReference type="ARBA" id="ARBA00022692"/>
    </source>
</evidence>
<dbReference type="PANTHER" id="PTHR11785">
    <property type="entry name" value="AMINO ACID TRANSPORTER"/>
    <property type="match status" value="1"/>
</dbReference>
<dbReference type="Proteomes" id="UP000789831">
    <property type="component" value="Unassembled WGS sequence"/>
</dbReference>
<evidence type="ECO:0000313" key="7">
    <source>
        <dbReference type="Proteomes" id="UP000789831"/>
    </source>
</evidence>
<evidence type="ECO:0000313" key="6">
    <source>
        <dbReference type="EMBL" id="CAG8624343.1"/>
    </source>
</evidence>
<evidence type="ECO:0000256" key="3">
    <source>
        <dbReference type="ARBA" id="ARBA00022989"/>
    </source>
</evidence>
<feature type="transmembrane region" description="Helical" evidence="5">
    <location>
        <begin position="157"/>
        <end position="176"/>
    </location>
</feature>
<dbReference type="Gene3D" id="1.20.1740.10">
    <property type="entry name" value="Amino acid/polyamine transporter I"/>
    <property type="match status" value="1"/>
</dbReference>
<feature type="transmembrane region" description="Helical" evidence="5">
    <location>
        <begin position="430"/>
        <end position="452"/>
    </location>
</feature>
<name>A0A9N9GTH8_9GLOM</name>
<dbReference type="InterPro" id="IPR050598">
    <property type="entry name" value="AminoAcid_Transporter"/>
</dbReference>
<keyword evidence="3 5" id="KW-1133">Transmembrane helix</keyword>
<comment type="subcellular location">
    <subcellularLocation>
        <location evidence="1">Membrane</location>
        <topology evidence="1">Multi-pass membrane protein</topology>
    </subcellularLocation>
</comment>
<feature type="transmembrane region" description="Helical" evidence="5">
    <location>
        <begin position="55"/>
        <end position="75"/>
    </location>
</feature>
<dbReference type="InterPro" id="IPR002293">
    <property type="entry name" value="AA/rel_permease1"/>
</dbReference>
<keyword evidence="7" id="KW-1185">Reference proteome</keyword>
<keyword evidence="2 5" id="KW-0812">Transmembrane</keyword>
<dbReference type="GO" id="GO:0015179">
    <property type="term" value="F:L-amino acid transmembrane transporter activity"/>
    <property type="evidence" value="ECO:0007669"/>
    <property type="project" value="TreeGrafter"/>
</dbReference>
<evidence type="ECO:0000256" key="5">
    <source>
        <dbReference type="SAM" id="Phobius"/>
    </source>
</evidence>
<comment type="caution">
    <text evidence="6">The sequence shown here is derived from an EMBL/GenBank/DDBJ whole genome shotgun (WGS) entry which is preliminary data.</text>
</comment>
<dbReference type="AlphaFoldDB" id="A0A9N9GTH8"/>
<dbReference type="Pfam" id="PF13520">
    <property type="entry name" value="AA_permease_2"/>
    <property type="match status" value="1"/>
</dbReference>
<organism evidence="6 7">
    <name type="scientific">Ambispora gerdemannii</name>
    <dbReference type="NCBI Taxonomy" id="144530"/>
    <lineage>
        <taxon>Eukaryota</taxon>
        <taxon>Fungi</taxon>
        <taxon>Fungi incertae sedis</taxon>
        <taxon>Mucoromycota</taxon>
        <taxon>Glomeromycotina</taxon>
        <taxon>Glomeromycetes</taxon>
        <taxon>Archaeosporales</taxon>
        <taxon>Ambisporaceae</taxon>
        <taxon>Ambispora</taxon>
    </lineage>
</organism>
<feature type="transmembrane region" description="Helical" evidence="5">
    <location>
        <begin position="399"/>
        <end position="418"/>
    </location>
</feature>
<dbReference type="EMBL" id="CAJVPL010003017">
    <property type="protein sequence ID" value="CAG8624343.1"/>
    <property type="molecule type" value="Genomic_DNA"/>
</dbReference>
<evidence type="ECO:0000256" key="4">
    <source>
        <dbReference type="ARBA" id="ARBA00023136"/>
    </source>
</evidence>
<feature type="transmembrane region" description="Helical" evidence="5">
    <location>
        <begin position="228"/>
        <end position="247"/>
    </location>
</feature>
<feature type="transmembrane region" description="Helical" evidence="5">
    <location>
        <begin position="369"/>
        <end position="387"/>
    </location>
</feature>